<proteinExistence type="predicted"/>
<dbReference type="EMBL" id="CAJVPY010021482">
    <property type="protein sequence ID" value="CAG8779716.1"/>
    <property type="molecule type" value="Genomic_DNA"/>
</dbReference>
<comment type="caution">
    <text evidence="1">The sequence shown here is derived from an EMBL/GenBank/DDBJ whole genome shotgun (WGS) entry which is preliminary data.</text>
</comment>
<evidence type="ECO:0000313" key="1">
    <source>
        <dbReference type="EMBL" id="CAG8779716.1"/>
    </source>
</evidence>
<reference evidence="1" key="1">
    <citation type="submission" date="2021-06" db="EMBL/GenBank/DDBJ databases">
        <authorList>
            <person name="Kallberg Y."/>
            <person name="Tangrot J."/>
            <person name="Rosling A."/>
        </authorList>
    </citation>
    <scope>NUCLEOTIDE SEQUENCE</scope>
    <source>
        <strain evidence="1">MA453B</strain>
    </source>
</reference>
<feature type="non-terminal residue" evidence="1">
    <location>
        <position position="1"/>
    </location>
</feature>
<gene>
    <name evidence="1" type="ORF">DERYTH_LOCUS19498</name>
</gene>
<evidence type="ECO:0000313" key="2">
    <source>
        <dbReference type="Proteomes" id="UP000789405"/>
    </source>
</evidence>
<dbReference type="Proteomes" id="UP000789405">
    <property type="component" value="Unassembled WGS sequence"/>
</dbReference>
<accession>A0A9N9JG05</accession>
<organism evidence="1 2">
    <name type="scientific">Dentiscutata erythropus</name>
    <dbReference type="NCBI Taxonomy" id="1348616"/>
    <lineage>
        <taxon>Eukaryota</taxon>
        <taxon>Fungi</taxon>
        <taxon>Fungi incertae sedis</taxon>
        <taxon>Mucoromycota</taxon>
        <taxon>Glomeromycotina</taxon>
        <taxon>Glomeromycetes</taxon>
        <taxon>Diversisporales</taxon>
        <taxon>Gigasporaceae</taxon>
        <taxon>Dentiscutata</taxon>
    </lineage>
</organism>
<name>A0A9N9JG05_9GLOM</name>
<protein>
    <submittedName>
        <fullName evidence="1">7948_t:CDS:1</fullName>
    </submittedName>
</protein>
<keyword evidence="2" id="KW-1185">Reference proteome</keyword>
<sequence>LSKFPRSKQSFNNCFVQYTKRKIAKESLNNSRFIAITFQSDKFHQILVCQLNYPNKPDTQHRRKTKVVYQKILTGSIIL</sequence>
<dbReference type="AlphaFoldDB" id="A0A9N9JG05"/>